<gene>
    <name evidence="1" type="ORF">GCM10023144_01650</name>
</gene>
<sequence>MPETYIPTACLADARRVLQAQDPTVSQLLAQRWSMSQWRAAVKLAAQEIEHAT</sequence>
<dbReference type="EMBL" id="BAABFO010000001">
    <property type="protein sequence ID" value="GAA4322011.1"/>
    <property type="molecule type" value="Genomic_DNA"/>
</dbReference>
<keyword evidence="2" id="KW-1185">Reference proteome</keyword>
<accession>A0ABP8GCU4</accession>
<dbReference type="Proteomes" id="UP001501671">
    <property type="component" value="Unassembled WGS sequence"/>
</dbReference>
<protein>
    <submittedName>
        <fullName evidence="1">Uncharacterized protein</fullName>
    </submittedName>
</protein>
<evidence type="ECO:0000313" key="2">
    <source>
        <dbReference type="Proteomes" id="UP001501671"/>
    </source>
</evidence>
<evidence type="ECO:0000313" key="1">
    <source>
        <dbReference type="EMBL" id="GAA4322011.1"/>
    </source>
</evidence>
<name>A0ABP8GCU4_9BURK</name>
<organism evidence="1 2">
    <name type="scientific">Pigmentiphaga soli</name>
    <dbReference type="NCBI Taxonomy" id="1007095"/>
    <lineage>
        <taxon>Bacteria</taxon>
        <taxon>Pseudomonadati</taxon>
        <taxon>Pseudomonadota</taxon>
        <taxon>Betaproteobacteria</taxon>
        <taxon>Burkholderiales</taxon>
        <taxon>Alcaligenaceae</taxon>
        <taxon>Pigmentiphaga</taxon>
    </lineage>
</organism>
<dbReference type="RefSeq" id="WP_345245339.1">
    <property type="nucleotide sequence ID" value="NZ_BAABFO010000001.1"/>
</dbReference>
<proteinExistence type="predicted"/>
<comment type="caution">
    <text evidence="1">The sequence shown here is derived from an EMBL/GenBank/DDBJ whole genome shotgun (WGS) entry which is preliminary data.</text>
</comment>
<reference evidence="2" key="1">
    <citation type="journal article" date="2019" name="Int. J. Syst. Evol. Microbiol.">
        <title>The Global Catalogue of Microorganisms (GCM) 10K type strain sequencing project: providing services to taxonomists for standard genome sequencing and annotation.</title>
        <authorList>
            <consortium name="The Broad Institute Genomics Platform"/>
            <consortium name="The Broad Institute Genome Sequencing Center for Infectious Disease"/>
            <person name="Wu L."/>
            <person name="Ma J."/>
        </authorList>
    </citation>
    <scope>NUCLEOTIDE SEQUENCE [LARGE SCALE GENOMIC DNA]</scope>
    <source>
        <strain evidence="2">JCM 17666</strain>
    </source>
</reference>